<dbReference type="GO" id="GO:0009024">
    <property type="term" value="F:tagatose-6-phosphate kinase activity"/>
    <property type="evidence" value="ECO:0007669"/>
    <property type="project" value="InterPro"/>
</dbReference>
<dbReference type="InterPro" id="IPR050552">
    <property type="entry name" value="LacD_aldolase"/>
</dbReference>
<dbReference type="EMBL" id="CACRSW010000026">
    <property type="protein sequence ID" value="VYT04474.1"/>
    <property type="molecule type" value="Genomic_DNA"/>
</dbReference>
<dbReference type="GO" id="GO:0009025">
    <property type="term" value="F:tagatose-bisphosphate aldolase activity"/>
    <property type="evidence" value="ECO:0007669"/>
    <property type="project" value="UniProtKB-UniRule"/>
</dbReference>
<accession>A0A6N2TFA6</accession>
<dbReference type="GO" id="GO:1902777">
    <property type="term" value="P:6-sulfoquinovose(1-) catabolic process"/>
    <property type="evidence" value="ECO:0007669"/>
    <property type="project" value="TreeGrafter"/>
</dbReference>
<keyword evidence="4 6" id="KW-0423">Lactose metabolism</keyword>
<dbReference type="EC" id="4.1.2.40" evidence="6"/>
<dbReference type="SUPFAM" id="SSF51569">
    <property type="entry name" value="Aldolase"/>
    <property type="match status" value="1"/>
</dbReference>
<dbReference type="RefSeq" id="WP_156329150.1">
    <property type="nucleotide sequence ID" value="NZ_CACRSW010000026.1"/>
</dbReference>
<gene>
    <name evidence="6 7" type="primary">lacD</name>
    <name evidence="7" type="ORF">AVLFYP127_00622</name>
</gene>
<dbReference type="UniPathway" id="UPA00704">
    <property type="reaction ID" value="UER00716"/>
</dbReference>
<evidence type="ECO:0000256" key="2">
    <source>
        <dbReference type="ARBA" id="ARBA00005191"/>
    </source>
</evidence>
<dbReference type="Gene3D" id="3.20.20.70">
    <property type="entry name" value="Aldolase class I"/>
    <property type="match status" value="1"/>
</dbReference>
<evidence type="ECO:0000313" key="7">
    <source>
        <dbReference type="EMBL" id="VYT04474.1"/>
    </source>
</evidence>
<dbReference type="InterPro" id="IPR005927">
    <property type="entry name" value="Tag_1.6-dipho_adolase"/>
</dbReference>
<dbReference type="SMART" id="SM01133">
    <property type="entry name" value="DeoC"/>
    <property type="match status" value="1"/>
</dbReference>
<comment type="similarity">
    <text evidence="3 6">Belongs to the aldolase LacD family.</text>
</comment>
<evidence type="ECO:0000256" key="1">
    <source>
        <dbReference type="ARBA" id="ARBA00000567"/>
    </source>
</evidence>
<dbReference type="AlphaFoldDB" id="A0A6N2TFA6"/>
<keyword evidence="5 6" id="KW-0456">Lyase</keyword>
<dbReference type="Pfam" id="PF01791">
    <property type="entry name" value="DeoC"/>
    <property type="match status" value="1"/>
</dbReference>
<reference evidence="7" key="1">
    <citation type="submission" date="2019-11" db="EMBL/GenBank/DDBJ databases">
        <authorList>
            <person name="Feng L."/>
        </authorList>
    </citation>
    <scope>NUCLEOTIDE SEQUENCE</scope>
    <source>
        <strain evidence="7">AvaginalisLFYP127</strain>
    </source>
</reference>
<dbReference type="GO" id="GO:0019512">
    <property type="term" value="P:lactose catabolic process via tagatose-6-phosphate"/>
    <property type="evidence" value="ECO:0007669"/>
    <property type="project" value="InterPro"/>
</dbReference>
<evidence type="ECO:0000256" key="4">
    <source>
        <dbReference type="ARBA" id="ARBA00022736"/>
    </source>
</evidence>
<evidence type="ECO:0000256" key="6">
    <source>
        <dbReference type="HAMAP-Rule" id="MF_00734"/>
    </source>
</evidence>
<evidence type="ECO:0000256" key="5">
    <source>
        <dbReference type="ARBA" id="ARBA00023239"/>
    </source>
</evidence>
<dbReference type="NCBIfam" id="NF009498">
    <property type="entry name" value="PRK12858.1"/>
    <property type="match status" value="1"/>
</dbReference>
<dbReference type="InterPro" id="IPR013785">
    <property type="entry name" value="Aldolase_TIM"/>
</dbReference>
<comment type="catalytic activity">
    <reaction evidence="1 6">
        <text>D-tagatofuranose 1,6-bisphosphate = D-glyceraldehyde 3-phosphate + dihydroxyacetone phosphate</text>
        <dbReference type="Rhea" id="RHEA:22948"/>
        <dbReference type="ChEBI" id="CHEBI:57642"/>
        <dbReference type="ChEBI" id="CHEBI:58694"/>
        <dbReference type="ChEBI" id="CHEBI:59776"/>
        <dbReference type="EC" id="4.1.2.40"/>
    </reaction>
</comment>
<dbReference type="GO" id="GO:2001059">
    <property type="term" value="P:D-tagatose 6-phosphate catabolic process"/>
    <property type="evidence" value="ECO:0007669"/>
    <property type="project" value="UniProtKB-UniRule"/>
</dbReference>
<dbReference type="InterPro" id="IPR002915">
    <property type="entry name" value="DeoC/FbaB/LacD_aldolase"/>
</dbReference>
<protein>
    <recommendedName>
        <fullName evidence="6">Tagatose 1,6-diphosphate aldolase</fullName>
        <ecNumber evidence="6">4.1.2.40</ecNumber>
    </recommendedName>
    <alternativeName>
        <fullName evidence="6">D-tagatose-1,6-bisphosphate aldolase</fullName>
    </alternativeName>
    <alternativeName>
        <fullName evidence="6">Tagatose-bisphosphate aldolase</fullName>
    </alternativeName>
</protein>
<dbReference type="HAMAP" id="MF_00734">
    <property type="entry name" value="LacD"/>
    <property type="match status" value="1"/>
</dbReference>
<proteinExistence type="inferred from homology"/>
<dbReference type="PANTHER" id="PTHR39340:SF1">
    <property type="entry name" value="SULFOFRUCTOSEPHOSPHATE ALDOLASE"/>
    <property type="match status" value="1"/>
</dbReference>
<evidence type="ECO:0000256" key="3">
    <source>
        <dbReference type="ARBA" id="ARBA00008679"/>
    </source>
</evidence>
<comment type="pathway">
    <text evidence="2 6">Carbohydrate metabolism; D-tagatose 6-phosphate degradation; D-glyceraldehyde 3-phosphate and glycerone phosphate from D-tagatose 6-phosphate: step 2/2.</text>
</comment>
<dbReference type="GO" id="GO:0061595">
    <property type="term" value="F:6-deoxy-6-sulfofructose-1-phosphate aldolase activity"/>
    <property type="evidence" value="ECO:0007669"/>
    <property type="project" value="TreeGrafter"/>
</dbReference>
<organism evidence="7">
    <name type="scientific">Anaerococcus vaginalis</name>
    <dbReference type="NCBI Taxonomy" id="33037"/>
    <lineage>
        <taxon>Bacteria</taxon>
        <taxon>Bacillati</taxon>
        <taxon>Bacillota</taxon>
        <taxon>Tissierellia</taxon>
        <taxon>Tissierellales</taxon>
        <taxon>Peptoniphilaceae</taxon>
        <taxon>Anaerococcus</taxon>
    </lineage>
</organism>
<dbReference type="PANTHER" id="PTHR39340">
    <property type="entry name" value="SULFOFRUCTOSEPHOSPHATE ALDOLASE"/>
    <property type="match status" value="1"/>
</dbReference>
<sequence>MKISKEKLENLEKLANEDGVIAALAIDQRGSIEKMMKKANESLNNVEGISEFKRQVSKELTPFSSSILLDPIYGKTAIDAKDENAGLIISYEQTGYDEYEVGRLPKLIDFMSGLRAKEMGANALKVLLYYDVDEDEKINDVKKAWVERVGYEAEGLGLPYFLEIVTYDYTLDSEKDEKYAKVRPKKVIEAMKEFDNPKYKVDVLKVETPVNMNFVEGYGENFVYSKDQAKKFFKDQADATNIPFIFLSGGVSAELFKETLVFAKKAGSNFNGVLCGRATWKDCVDIYAKDTEKSKQWLKEQGKENIQSLNEVLKETAVSIFEKIEK</sequence>
<name>A0A6N2TFA6_9FIRM</name>